<dbReference type="Proteomes" id="UP001420932">
    <property type="component" value="Unassembled WGS sequence"/>
</dbReference>
<accession>A0AAP0I360</accession>
<dbReference type="EMBL" id="JBBNAF010000010">
    <property type="protein sequence ID" value="KAK9107071.1"/>
    <property type="molecule type" value="Genomic_DNA"/>
</dbReference>
<protein>
    <submittedName>
        <fullName evidence="1">Uncharacterized protein</fullName>
    </submittedName>
</protein>
<sequence>MRKDDREEDSEGRNGKFGFSQENVFSLSGLFPNSRSLTNWKQKFNRFVPSKMGSGWVSSLRGSISSFQEQASCKATVSSIVVPYKPCQSFNLQMSLSSPMKLRSVRDFAIIMADVLSVIPTAVFEESIGQVVREGKNAAREISSFPFSAETSNFDVVSRNFDRSEDFELFMNWIVGFRCAD</sequence>
<reference evidence="1 2" key="1">
    <citation type="submission" date="2024-01" db="EMBL/GenBank/DDBJ databases">
        <title>Genome assemblies of Stephania.</title>
        <authorList>
            <person name="Yang L."/>
        </authorList>
    </citation>
    <scope>NUCLEOTIDE SEQUENCE [LARGE SCALE GENOMIC DNA]</scope>
    <source>
        <strain evidence="1">YNDBR</strain>
        <tissue evidence="1">Leaf</tissue>
    </source>
</reference>
<comment type="caution">
    <text evidence="1">The sequence shown here is derived from an EMBL/GenBank/DDBJ whole genome shotgun (WGS) entry which is preliminary data.</text>
</comment>
<evidence type="ECO:0000313" key="1">
    <source>
        <dbReference type="EMBL" id="KAK9107071.1"/>
    </source>
</evidence>
<proteinExistence type="predicted"/>
<gene>
    <name evidence="1" type="ORF">Syun_023082</name>
</gene>
<evidence type="ECO:0000313" key="2">
    <source>
        <dbReference type="Proteomes" id="UP001420932"/>
    </source>
</evidence>
<organism evidence="1 2">
    <name type="scientific">Stephania yunnanensis</name>
    <dbReference type="NCBI Taxonomy" id="152371"/>
    <lineage>
        <taxon>Eukaryota</taxon>
        <taxon>Viridiplantae</taxon>
        <taxon>Streptophyta</taxon>
        <taxon>Embryophyta</taxon>
        <taxon>Tracheophyta</taxon>
        <taxon>Spermatophyta</taxon>
        <taxon>Magnoliopsida</taxon>
        <taxon>Ranunculales</taxon>
        <taxon>Menispermaceae</taxon>
        <taxon>Menispermoideae</taxon>
        <taxon>Cissampelideae</taxon>
        <taxon>Stephania</taxon>
    </lineage>
</organism>
<keyword evidence="2" id="KW-1185">Reference proteome</keyword>
<dbReference type="AlphaFoldDB" id="A0AAP0I360"/>
<name>A0AAP0I360_9MAGN</name>